<dbReference type="Pfam" id="PF08236">
    <property type="entry name" value="SRI"/>
    <property type="match status" value="1"/>
</dbReference>
<organism evidence="12 13">
    <name type="scientific">Symbiochloris irregularis</name>
    <dbReference type="NCBI Taxonomy" id="706552"/>
    <lineage>
        <taxon>Eukaryota</taxon>
        <taxon>Viridiplantae</taxon>
        <taxon>Chlorophyta</taxon>
        <taxon>core chlorophytes</taxon>
        <taxon>Trebouxiophyceae</taxon>
        <taxon>Trebouxiales</taxon>
        <taxon>Trebouxiaceae</taxon>
        <taxon>Symbiochloris</taxon>
    </lineage>
</organism>
<dbReference type="InterPro" id="IPR050281">
    <property type="entry name" value="Flavin_monoamine_oxidase"/>
</dbReference>
<dbReference type="GO" id="GO:0005694">
    <property type="term" value="C:chromosome"/>
    <property type="evidence" value="ECO:0007669"/>
    <property type="project" value="InterPro"/>
</dbReference>
<dbReference type="SUPFAM" id="SSF54373">
    <property type="entry name" value="FAD-linked reductases, C-terminal domain"/>
    <property type="match status" value="1"/>
</dbReference>
<dbReference type="SUPFAM" id="SSF46689">
    <property type="entry name" value="Homeodomain-like"/>
    <property type="match status" value="1"/>
</dbReference>
<comment type="cofactor">
    <cofactor evidence="1">
        <name>FAD</name>
        <dbReference type="ChEBI" id="CHEBI:57692"/>
    </cofactor>
</comment>
<reference evidence="12 13" key="1">
    <citation type="journal article" date="2024" name="Nat. Commun.">
        <title>Phylogenomics reveals the evolutionary origins of lichenization in chlorophyte algae.</title>
        <authorList>
            <person name="Puginier C."/>
            <person name="Libourel C."/>
            <person name="Otte J."/>
            <person name="Skaloud P."/>
            <person name="Haon M."/>
            <person name="Grisel S."/>
            <person name="Petersen M."/>
            <person name="Berrin J.G."/>
            <person name="Delaux P.M."/>
            <person name="Dal Grande F."/>
            <person name="Keller J."/>
        </authorList>
    </citation>
    <scope>NUCLEOTIDE SEQUENCE [LARGE SCALE GENOMIC DNA]</scope>
    <source>
        <strain evidence="12 13">SAG 2036</strain>
    </source>
</reference>
<dbReference type="InterPro" id="IPR002937">
    <property type="entry name" value="Amino_oxidase"/>
</dbReference>
<accession>A0AAW1NVZ8</accession>
<comment type="similarity">
    <text evidence="3">Belongs to the flavin monoamine oxidase family.</text>
</comment>
<feature type="compositionally biased region" description="Basic residues" evidence="9">
    <location>
        <begin position="1037"/>
        <end position="1054"/>
    </location>
</feature>
<feature type="compositionally biased region" description="Low complexity" evidence="9">
    <location>
        <begin position="716"/>
        <end position="728"/>
    </location>
</feature>
<feature type="region of interest" description="Disordered" evidence="9">
    <location>
        <begin position="340"/>
        <end position="359"/>
    </location>
</feature>
<comment type="subcellular location">
    <subcellularLocation>
        <location evidence="2">Nucleus</location>
    </subcellularLocation>
</comment>
<keyword evidence="7" id="KW-0539">Nucleus</keyword>
<feature type="coiled-coil region" evidence="8">
    <location>
        <begin position="983"/>
        <end position="1017"/>
    </location>
</feature>
<sequence>MACEPGGLSKAELVRFRARSSQYLEARNVILEAWESNVAEYLTLEACQEKAASQDADVVSEAFYFLMEQGCINFGILANEPQQESGCSDEQLSASLYQLLQTADMDNTTEKMIRRQLEAQLGVDLSERRQYIRQQVTDFLQGRLSAPMSSSAQPAKLNGTVIVIGAGPAGLTAAHHLKRCGAKVVLLEARQNVGGRVRGSDAAAFTVPVDLGASIITGTRADLIKGLRPDPSTIIARQLGLTLYPIETALPLYDGVSGEAISAETDARLERVRDALLDAARERVDTLGEDAVEGESLGDALDAAFAALMASAVPAAPAAAVEEAQPHSFVGDEAAAAADPANAAAPSSPDAGVAEAQAAEAADAAVAAVEMTRERAEADEAEQAREAEDEAVCHRLSEADVRLLNWHWAHLEYGCSSRLHDVSLAHWNQDEEYAGFGGPHCMVVGGYNQITAGLAEGLDAQLGCPVASVSYNESGVSVTCEDGRKFEGQAAVVTVPLGCLKANDITFSPPLPSWKQDAIRKLGFGALNKVALQFPHCFWNEDLDYFGAALEGDASQRGLCSMFWSLQRFSGAPVLLALVSGDAAYASEGRTVRELQDAAMRVLRRLHGDAIPEPVASNLSQWLSDPHARGSYSFVGRGASARTYDELALPVHRRLLFAGEHTCKEHPDTVGGAMLTGMREAVRAVQLLRGDDSSGAEAELDSIPIETAKKKRRKAAPSAAAEELAEAAGPDDVAPAKRRKKRQSSGRTRDEGDGEVGPMEAVVGRRAAALQADALRQEQEQRAQARTMAKSACRAIFQAGSGDMDSLRSLVQDTSDVELQTVVLQSLLSADADAMEAVAFDPVVLSGLNDWLHALLEDARAFHVIELLLQLVGKLPVQWALLQEAGLPQTVRERTLTHSNRSTRDVSGRLIQHWIDANTEASADPAGVAAAAADHAAAANGSRRPLHGTAKREGNGGAHTSSRGPPREADLQAFMNPDDVARIAQLEAEYQQAMEDEAACAAEAQSLEESLKQQRAERPVLMPVIHTFESFQAANSSKRKPGHKDKHLQHKSSKPSRPSGTEAKAPGGHKSSGPDKAEKRVAGFVQEILNPMHKAGQLSREGYSWVAKKTVHKVMERRQDKDAASTRPHDPLSTARKEKIKALVQKYVQLYQTNPPHSSQ</sequence>
<keyword evidence="13" id="KW-1185">Reference proteome</keyword>
<dbReference type="Gene3D" id="1.10.10.10">
    <property type="entry name" value="Winged helix-like DNA-binding domain superfamily/Winged helix DNA-binding domain"/>
    <property type="match status" value="1"/>
</dbReference>
<dbReference type="Gene3D" id="3.50.50.60">
    <property type="entry name" value="FAD/NAD(P)-binding domain"/>
    <property type="match status" value="2"/>
</dbReference>
<dbReference type="InterPro" id="IPR013257">
    <property type="entry name" value="SRI"/>
</dbReference>
<dbReference type="GO" id="GO:0016705">
    <property type="term" value="F:oxidoreductase activity, acting on paired donors, with incorporation or reduction of molecular oxygen"/>
    <property type="evidence" value="ECO:0007669"/>
    <property type="project" value="UniProtKB-ARBA"/>
</dbReference>
<dbReference type="InterPro" id="IPR036388">
    <property type="entry name" value="WH-like_DNA-bd_sf"/>
</dbReference>
<dbReference type="SUPFAM" id="SSF51905">
    <property type="entry name" value="FAD/NAD(P)-binding domain"/>
    <property type="match status" value="1"/>
</dbReference>
<dbReference type="InterPro" id="IPR009057">
    <property type="entry name" value="Homeodomain-like_sf"/>
</dbReference>
<evidence type="ECO:0000256" key="4">
    <source>
        <dbReference type="ARBA" id="ARBA00022630"/>
    </source>
</evidence>
<evidence type="ECO:0000313" key="12">
    <source>
        <dbReference type="EMBL" id="KAK9796983.1"/>
    </source>
</evidence>
<feature type="domain" description="DEK-C" evidence="11">
    <location>
        <begin position="86"/>
        <end position="141"/>
    </location>
</feature>
<evidence type="ECO:0000256" key="9">
    <source>
        <dbReference type="SAM" id="MobiDB-lite"/>
    </source>
</evidence>
<dbReference type="Gene3D" id="1.10.10.60">
    <property type="entry name" value="Homeodomain-like"/>
    <property type="match status" value="1"/>
</dbReference>
<keyword evidence="6" id="KW-0560">Oxidoreductase</keyword>
<dbReference type="GO" id="GO:0141052">
    <property type="term" value="F:histone H3 demethylase activity"/>
    <property type="evidence" value="ECO:0007669"/>
    <property type="project" value="UniProtKB-ARBA"/>
</dbReference>
<dbReference type="AlphaFoldDB" id="A0AAW1NVZ8"/>
<dbReference type="PANTHER" id="PTHR10742">
    <property type="entry name" value="FLAVIN MONOAMINE OXIDASE"/>
    <property type="match status" value="1"/>
</dbReference>
<dbReference type="InterPro" id="IPR014876">
    <property type="entry name" value="DEK_C"/>
</dbReference>
<protein>
    <submittedName>
        <fullName evidence="12">Uncharacterized protein</fullName>
    </submittedName>
</protein>
<dbReference type="PROSITE" id="PS50934">
    <property type="entry name" value="SWIRM"/>
    <property type="match status" value="1"/>
</dbReference>
<dbReference type="PROSITE" id="PS51998">
    <property type="entry name" value="DEK_C"/>
    <property type="match status" value="1"/>
</dbReference>
<dbReference type="Pfam" id="PF01593">
    <property type="entry name" value="Amino_oxidase"/>
    <property type="match status" value="1"/>
</dbReference>
<evidence type="ECO:0000259" key="10">
    <source>
        <dbReference type="PROSITE" id="PS50934"/>
    </source>
</evidence>
<evidence type="ECO:0000256" key="1">
    <source>
        <dbReference type="ARBA" id="ARBA00001974"/>
    </source>
</evidence>
<feature type="compositionally biased region" description="Basic and acidic residues" evidence="9">
    <location>
        <begin position="1113"/>
        <end position="1138"/>
    </location>
</feature>
<feature type="coiled-coil region" evidence="8">
    <location>
        <begin position="359"/>
        <end position="391"/>
    </location>
</feature>
<name>A0AAW1NVZ8_9CHLO</name>
<evidence type="ECO:0000256" key="6">
    <source>
        <dbReference type="ARBA" id="ARBA00023002"/>
    </source>
</evidence>
<evidence type="ECO:0000259" key="11">
    <source>
        <dbReference type="PROSITE" id="PS51998"/>
    </source>
</evidence>
<dbReference type="SUPFAM" id="SSF109715">
    <property type="entry name" value="DEK C-terminal domain"/>
    <property type="match status" value="1"/>
</dbReference>
<feature type="region of interest" description="Disordered" evidence="9">
    <location>
        <begin position="1031"/>
        <end position="1077"/>
    </location>
</feature>
<gene>
    <name evidence="12" type="ORF">WJX73_006685</name>
</gene>
<dbReference type="Pfam" id="PF08766">
    <property type="entry name" value="DEK_C"/>
    <property type="match status" value="1"/>
</dbReference>
<feature type="region of interest" description="Disordered" evidence="9">
    <location>
        <begin position="709"/>
        <end position="760"/>
    </location>
</feature>
<evidence type="ECO:0000256" key="2">
    <source>
        <dbReference type="ARBA" id="ARBA00004123"/>
    </source>
</evidence>
<dbReference type="EMBL" id="JALJOQ010000112">
    <property type="protein sequence ID" value="KAK9796983.1"/>
    <property type="molecule type" value="Genomic_DNA"/>
</dbReference>
<dbReference type="InterPro" id="IPR007526">
    <property type="entry name" value="SWIRM"/>
</dbReference>
<feature type="region of interest" description="Disordered" evidence="9">
    <location>
        <begin position="934"/>
        <end position="971"/>
    </location>
</feature>
<comment type="caution">
    <text evidence="12">The sequence shown here is derived from an EMBL/GenBank/DDBJ whole genome shotgun (WGS) entry which is preliminary data.</text>
</comment>
<feature type="region of interest" description="Disordered" evidence="9">
    <location>
        <begin position="1112"/>
        <end position="1138"/>
    </location>
</feature>
<proteinExistence type="inferred from homology"/>
<dbReference type="PANTHER" id="PTHR10742:SF410">
    <property type="entry name" value="LYSINE-SPECIFIC HISTONE DEMETHYLASE 2"/>
    <property type="match status" value="1"/>
</dbReference>
<dbReference type="Pfam" id="PF04433">
    <property type="entry name" value="SWIRM"/>
    <property type="match status" value="1"/>
</dbReference>
<keyword evidence="8" id="KW-0175">Coiled coil</keyword>
<dbReference type="InterPro" id="IPR036188">
    <property type="entry name" value="FAD/NAD-bd_sf"/>
</dbReference>
<dbReference type="Proteomes" id="UP001465755">
    <property type="component" value="Unassembled WGS sequence"/>
</dbReference>
<evidence type="ECO:0000256" key="7">
    <source>
        <dbReference type="ARBA" id="ARBA00023242"/>
    </source>
</evidence>
<dbReference type="GO" id="GO:0006355">
    <property type="term" value="P:regulation of DNA-templated transcription"/>
    <property type="evidence" value="ECO:0007669"/>
    <property type="project" value="InterPro"/>
</dbReference>
<evidence type="ECO:0000256" key="3">
    <source>
        <dbReference type="ARBA" id="ARBA00005995"/>
    </source>
</evidence>
<evidence type="ECO:0000313" key="13">
    <source>
        <dbReference type="Proteomes" id="UP001465755"/>
    </source>
</evidence>
<feature type="domain" description="SWIRM" evidence="10">
    <location>
        <begin position="1"/>
        <end position="83"/>
    </location>
</feature>
<keyword evidence="5" id="KW-0274">FAD</keyword>
<keyword evidence="4" id="KW-0285">Flavoprotein</keyword>
<evidence type="ECO:0000256" key="8">
    <source>
        <dbReference type="SAM" id="Coils"/>
    </source>
</evidence>
<evidence type="ECO:0000256" key="5">
    <source>
        <dbReference type="ARBA" id="ARBA00022827"/>
    </source>
</evidence>